<dbReference type="EMBL" id="CP071182">
    <property type="protein sequence ID" value="QSO47035.1"/>
    <property type="molecule type" value="Genomic_DNA"/>
</dbReference>
<dbReference type="KEGG" id="afx:JZ786_21905"/>
<dbReference type="GO" id="GO:0051301">
    <property type="term" value="P:cell division"/>
    <property type="evidence" value="ECO:0007669"/>
    <property type="project" value="UniProtKB-KW"/>
</dbReference>
<evidence type="ECO:0000313" key="2">
    <source>
        <dbReference type="EMBL" id="QSO47035.1"/>
    </source>
</evidence>
<protein>
    <submittedName>
        <fullName evidence="2">Cell division protein FtsJ</fullName>
    </submittedName>
</protein>
<sequence>MKRTGPLDLYLDDLRTPPPGFIVVRTIDECRMLLEETDVGRISLDYHLGNGRTADELTEWIVETGHWPHEIYFHSSDIEARKRMYTYLSKHAPEQVLIHTGPYRGHMIHRR</sequence>
<dbReference type="InterPro" id="IPR046909">
    <property type="entry name" value="cREC_REC"/>
</dbReference>
<organism evidence="2 3">
    <name type="scientific">Alicyclobacillus mengziensis</name>
    <dbReference type="NCBI Taxonomy" id="2931921"/>
    <lineage>
        <taxon>Bacteria</taxon>
        <taxon>Bacillati</taxon>
        <taxon>Bacillota</taxon>
        <taxon>Bacilli</taxon>
        <taxon>Bacillales</taxon>
        <taxon>Alicyclobacillaceae</taxon>
        <taxon>Alicyclobacillus</taxon>
    </lineage>
</organism>
<proteinExistence type="predicted"/>
<name>A0A9X7VYE3_9BACL</name>
<gene>
    <name evidence="2" type="ORF">JZ786_21905</name>
</gene>
<reference evidence="2 3" key="1">
    <citation type="submission" date="2021-02" db="EMBL/GenBank/DDBJ databases">
        <title>Alicyclobacillus curvatus sp. nov. and Alicyclobacillus mengziensis sp. nov., two acidophilic bacteria isolated from acid mine drainage.</title>
        <authorList>
            <person name="Huang Y."/>
        </authorList>
    </citation>
    <scope>NUCLEOTIDE SEQUENCE [LARGE SCALE GENOMIC DNA]</scope>
    <source>
        <strain evidence="2 3">S30H14</strain>
    </source>
</reference>
<keyword evidence="3" id="KW-1185">Reference proteome</keyword>
<dbReference type="Proteomes" id="UP000663505">
    <property type="component" value="Chromosome"/>
</dbReference>
<evidence type="ECO:0000313" key="3">
    <source>
        <dbReference type="Proteomes" id="UP000663505"/>
    </source>
</evidence>
<keyword evidence="2" id="KW-0131">Cell cycle</keyword>
<keyword evidence="2" id="KW-0132">Cell division</keyword>
<evidence type="ECO:0000259" key="1">
    <source>
        <dbReference type="Pfam" id="PF20274"/>
    </source>
</evidence>
<feature type="domain" description="Cyclic-phosphate processing Receiver" evidence="1">
    <location>
        <begin position="8"/>
        <end position="89"/>
    </location>
</feature>
<dbReference type="AlphaFoldDB" id="A0A9X7VYE3"/>
<accession>A0A9X7VYE3</accession>
<dbReference type="Pfam" id="PF20274">
    <property type="entry name" value="cREC_REC"/>
    <property type="match status" value="1"/>
</dbReference>
<dbReference type="RefSeq" id="WP_206656399.1">
    <property type="nucleotide sequence ID" value="NZ_CP071182.1"/>
</dbReference>